<dbReference type="AlphaFoldDB" id="A0A1Z5HVK8"/>
<evidence type="ECO:0000256" key="6">
    <source>
        <dbReference type="SAM" id="Coils"/>
    </source>
</evidence>
<keyword evidence="9" id="KW-1185">Reference proteome</keyword>
<dbReference type="GO" id="GO:0005886">
    <property type="term" value="C:plasma membrane"/>
    <property type="evidence" value="ECO:0007669"/>
    <property type="project" value="TreeGrafter"/>
</dbReference>
<dbReference type="Pfam" id="PF04085">
    <property type="entry name" value="MreC"/>
    <property type="match status" value="1"/>
</dbReference>
<proteinExistence type="inferred from homology"/>
<comment type="caution">
    <text evidence="8">The sequence shown here is derived from an EMBL/GenBank/DDBJ whole genome shotgun (WGS) entry which is preliminary data.</text>
</comment>
<dbReference type="PANTHER" id="PTHR34138:SF1">
    <property type="entry name" value="CELL SHAPE-DETERMINING PROTEIN MREC"/>
    <property type="match status" value="1"/>
</dbReference>
<evidence type="ECO:0000256" key="2">
    <source>
        <dbReference type="ARBA" id="ARBA00013855"/>
    </source>
</evidence>
<feature type="domain" description="Rod shape-determining protein MreC beta-barrel core" evidence="7">
    <location>
        <begin position="124"/>
        <end position="271"/>
    </location>
</feature>
<reference evidence="9" key="1">
    <citation type="journal article" date="2017" name="Appl. Environ. Microbiol.">
        <title>Genomic analysis of Calderihabitans maritimus KKC1, a thermophilic hydrogenogenic carboxydotrophic bacterium isolated from marine sediment.</title>
        <authorList>
            <person name="Omae K."/>
            <person name="Yoneda Y."/>
            <person name="Fukuyama Y."/>
            <person name="Yoshida T."/>
            <person name="Sako Y."/>
        </authorList>
    </citation>
    <scope>NUCLEOTIDE SEQUENCE [LARGE SCALE GENOMIC DNA]</scope>
    <source>
        <strain evidence="9">KKC1</strain>
    </source>
</reference>
<sequence length="278" mass="31609">MPRFSSMRNLLAGVLLIILVFSIMRWTSVERPALTYVEVLVRDLLAPLQSGATTVSHKINEFFVYFKRVKALELENQRLKKEIGQLRILNSRLQEYRLENIRLRELLKLKETSSRQFDYISARVIGRELKKWYHTITVDRGLRDGVTKDMPVVTYQGLVGRVVAVSQNTAEVLLLLDREGAVGAMIQLTRTPGVVEGLGDDSGMLQMIHLPFDAPVRPNQTVITSGLGGIFPKGLRIGYVTEVIPLPNQLMKKAMVRPFVDFDRLEEVMIINRVYEGD</sequence>
<dbReference type="InterPro" id="IPR055342">
    <property type="entry name" value="MreC_beta-barrel_core"/>
</dbReference>
<keyword evidence="3 5" id="KW-0133">Cell shape</keyword>
<dbReference type="NCBIfam" id="TIGR00219">
    <property type="entry name" value="mreC"/>
    <property type="match status" value="1"/>
</dbReference>
<keyword evidence="6" id="KW-0175">Coiled coil</keyword>
<protein>
    <recommendedName>
        <fullName evidence="2 5">Cell shape-determining protein MreC</fullName>
    </recommendedName>
    <alternativeName>
        <fullName evidence="4 5">Cell shape protein MreC</fullName>
    </alternativeName>
</protein>
<accession>A0A1Z5HVK8</accession>
<dbReference type="InterPro" id="IPR042177">
    <property type="entry name" value="Cell/Rod_1"/>
</dbReference>
<evidence type="ECO:0000256" key="1">
    <source>
        <dbReference type="ARBA" id="ARBA00009369"/>
    </source>
</evidence>
<dbReference type="InterPro" id="IPR042175">
    <property type="entry name" value="Cell/Rod_MreC_2"/>
</dbReference>
<dbReference type="Gene3D" id="2.40.10.340">
    <property type="entry name" value="Rod shape-determining protein MreC, domain 1"/>
    <property type="match status" value="1"/>
</dbReference>
<dbReference type="Gene3D" id="2.40.10.350">
    <property type="entry name" value="Rod shape-determining protein MreC, domain 2"/>
    <property type="match status" value="1"/>
</dbReference>
<organism evidence="8 9">
    <name type="scientific">Calderihabitans maritimus</name>
    <dbReference type="NCBI Taxonomy" id="1246530"/>
    <lineage>
        <taxon>Bacteria</taxon>
        <taxon>Bacillati</taxon>
        <taxon>Bacillota</taxon>
        <taxon>Clostridia</taxon>
        <taxon>Neomoorellales</taxon>
        <taxon>Calderihabitantaceae</taxon>
        <taxon>Calderihabitans</taxon>
    </lineage>
</organism>
<name>A0A1Z5HVK8_9FIRM</name>
<comment type="function">
    <text evidence="5">Involved in formation and maintenance of cell shape.</text>
</comment>
<evidence type="ECO:0000256" key="3">
    <source>
        <dbReference type="ARBA" id="ARBA00022960"/>
    </source>
</evidence>
<evidence type="ECO:0000256" key="5">
    <source>
        <dbReference type="PIRNR" id="PIRNR038471"/>
    </source>
</evidence>
<evidence type="ECO:0000256" key="4">
    <source>
        <dbReference type="ARBA" id="ARBA00032089"/>
    </source>
</evidence>
<dbReference type="Proteomes" id="UP000197032">
    <property type="component" value="Unassembled WGS sequence"/>
</dbReference>
<dbReference type="InterPro" id="IPR007221">
    <property type="entry name" value="MreC"/>
</dbReference>
<evidence type="ECO:0000313" key="8">
    <source>
        <dbReference type="EMBL" id="GAW93320.1"/>
    </source>
</evidence>
<feature type="coiled-coil region" evidence="6">
    <location>
        <begin position="69"/>
        <end position="106"/>
    </location>
</feature>
<evidence type="ECO:0000313" key="9">
    <source>
        <dbReference type="Proteomes" id="UP000197032"/>
    </source>
</evidence>
<dbReference type="EMBL" id="BDGJ01000126">
    <property type="protein sequence ID" value="GAW93320.1"/>
    <property type="molecule type" value="Genomic_DNA"/>
</dbReference>
<dbReference type="GO" id="GO:0008360">
    <property type="term" value="P:regulation of cell shape"/>
    <property type="evidence" value="ECO:0007669"/>
    <property type="project" value="UniProtKB-KW"/>
</dbReference>
<evidence type="ECO:0000259" key="7">
    <source>
        <dbReference type="Pfam" id="PF04085"/>
    </source>
</evidence>
<comment type="similarity">
    <text evidence="1 5">Belongs to the MreC family.</text>
</comment>
<gene>
    <name evidence="8" type="ORF">KKC1_24570</name>
</gene>
<dbReference type="PANTHER" id="PTHR34138">
    <property type="entry name" value="CELL SHAPE-DETERMINING PROTEIN MREC"/>
    <property type="match status" value="1"/>
</dbReference>
<dbReference type="PIRSF" id="PIRSF038471">
    <property type="entry name" value="MreC"/>
    <property type="match status" value="1"/>
</dbReference>